<protein>
    <recommendedName>
        <fullName evidence="2">Glycosyltransferase</fullName>
    </recommendedName>
</protein>
<name>A0A6C0HG37_9ZZZZ</name>
<reference evidence="1" key="1">
    <citation type="journal article" date="2020" name="Nature">
        <title>Giant virus diversity and host interactions through global metagenomics.</title>
        <authorList>
            <person name="Schulz F."/>
            <person name="Roux S."/>
            <person name="Paez-Espino D."/>
            <person name="Jungbluth S."/>
            <person name="Walsh D.A."/>
            <person name="Denef V.J."/>
            <person name="McMahon K.D."/>
            <person name="Konstantinidis K.T."/>
            <person name="Eloe-Fadrosh E.A."/>
            <person name="Kyrpides N.C."/>
            <person name="Woyke T."/>
        </authorList>
    </citation>
    <scope>NUCLEOTIDE SEQUENCE</scope>
    <source>
        <strain evidence="1">GVMAG-M-3300023184-101</strain>
    </source>
</reference>
<sequence length="242" mass="28214">MKIGVLIPSTSNGRNWSTYMETYLYSITLKTFLLTCDNEHSYTLYIGIDRNDIILDTKEFKIGVNTFDSIFKNVKIQCMYMDGITKGHLTIMWNRLFDKALRDGCDYFFQCGDDIEFKTKGWVNECISKLQENNNIGLTGPINNNTRILTQSFVSRKHFDLFGCYFPGQIINWFCDDWINEVYRGLNSFFPLHNHVCLNVGGKPRYTVNNDPNWNSSVDKMRTICTDLVNKDLIRIKKIKKV</sequence>
<accession>A0A6C0HG37</accession>
<dbReference type="EMBL" id="MN739950">
    <property type="protein sequence ID" value="QHT79562.1"/>
    <property type="molecule type" value="Genomic_DNA"/>
</dbReference>
<proteinExistence type="predicted"/>
<evidence type="ECO:0008006" key="2">
    <source>
        <dbReference type="Google" id="ProtNLM"/>
    </source>
</evidence>
<dbReference type="AlphaFoldDB" id="A0A6C0HG37"/>
<organism evidence="1">
    <name type="scientific">viral metagenome</name>
    <dbReference type="NCBI Taxonomy" id="1070528"/>
    <lineage>
        <taxon>unclassified sequences</taxon>
        <taxon>metagenomes</taxon>
        <taxon>organismal metagenomes</taxon>
    </lineage>
</organism>
<evidence type="ECO:0000313" key="1">
    <source>
        <dbReference type="EMBL" id="QHT79562.1"/>
    </source>
</evidence>